<dbReference type="AlphaFoldDB" id="A0A2T9Z142"/>
<sequence>KSLFFANTLSQETHVFSTMPDSKGSVYSIKSLDTVKTPCGEYQVPVSKPLVSNDMMPINMFMDMGSFLVGVIANRASIACDSIA</sequence>
<dbReference type="EMBL" id="MBFT01000083">
    <property type="protein sequence ID" value="PVU98325.1"/>
    <property type="molecule type" value="Genomic_DNA"/>
</dbReference>
<keyword evidence="2" id="KW-1185">Reference proteome</keyword>
<accession>A0A2T9Z142</accession>
<dbReference type="Proteomes" id="UP000245699">
    <property type="component" value="Unassembled WGS sequence"/>
</dbReference>
<evidence type="ECO:0000313" key="1">
    <source>
        <dbReference type="EMBL" id="PVU98325.1"/>
    </source>
</evidence>
<proteinExistence type="predicted"/>
<gene>
    <name evidence="1" type="ORF">BB559_001673</name>
</gene>
<name>A0A2T9Z142_9FUNG</name>
<evidence type="ECO:0000313" key="2">
    <source>
        <dbReference type="Proteomes" id="UP000245699"/>
    </source>
</evidence>
<reference evidence="1 2" key="1">
    <citation type="journal article" date="2018" name="MBio">
        <title>Comparative Genomics Reveals the Core Gene Toolbox for the Fungus-Insect Symbiosis.</title>
        <authorList>
            <person name="Wang Y."/>
            <person name="Stata M."/>
            <person name="Wang W."/>
            <person name="Stajich J.E."/>
            <person name="White M.M."/>
            <person name="Moncalvo J.M."/>
        </authorList>
    </citation>
    <scope>NUCLEOTIDE SEQUENCE [LARGE SCALE GENOMIC DNA]</scope>
    <source>
        <strain evidence="1 2">AUS-77-4</strain>
    </source>
</reference>
<feature type="non-terminal residue" evidence="1">
    <location>
        <position position="1"/>
    </location>
</feature>
<organism evidence="1 2">
    <name type="scientific">Furculomyces boomerangus</name>
    <dbReference type="NCBI Taxonomy" id="61424"/>
    <lineage>
        <taxon>Eukaryota</taxon>
        <taxon>Fungi</taxon>
        <taxon>Fungi incertae sedis</taxon>
        <taxon>Zoopagomycota</taxon>
        <taxon>Kickxellomycotina</taxon>
        <taxon>Harpellomycetes</taxon>
        <taxon>Harpellales</taxon>
        <taxon>Harpellaceae</taxon>
        <taxon>Furculomyces</taxon>
    </lineage>
</organism>
<comment type="caution">
    <text evidence="1">The sequence shown here is derived from an EMBL/GenBank/DDBJ whole genome shotgun (WGS) entry which is preliminary data.</text>
</comment>
<protein>
    <submittedName>
        <fullName evidence="1">Uncharacterized protein</fullName>
    </submittedName>
</protein>